<dbReference type="AlphaFoldDB" id="A0A1Q9BZ54"/>
<keyword evidence="5" id="KW-1185">Reference proteome</keyword>
<feature type="region of interest" description="Disordered" evidence="2">
    <location>
        <begin position="774"/>
        <end position="967"/>
    </location>
</feature>
<proteinExistence type="predicted"/>
<feature type="compositionally biased region" description="Basic and acidic residues" evidence="2">
    <location>
        <begin position="496"/>
        <end position="535"/>
    </location>
</feature>
<feature type="compositionally biased region" description="Basic and acidic residues" evidence="2">
    <location>
        <begin position="1105"/>
        <end position="1116"/>
    </location>
</feature>
<dbReference type="PROSITE" id="PS50158">
    <property type="entry name" value="ZF_CCHC"/>
    <property type="match status" value="1"/>
</dbReference>
<feature type="region of interest" description="Disordered" evidence="2">
    <location>
        <begin position="1020"/>
        <end position="1160"/>
    </location>
</feature>
<feature type="compositionally biased region" description="Basic and acidic residues" evidence="2">
    <location>
        <begin position="1144"/>
        <end position="1153"/>
    </location>
</feature>
<protein>
    <recommendedName>
        <fullName evidence="3">CCHC-type domain-containing protein</fullName>
    </recommendedName>
</protein>
<keyword evidence="1" id="KW-0479">Metal-binding</keyword>
<feature type="compositionally biased region" description="Low complexity" evidence="2">
    <location>
        <begin position="885"/>
        <end position="895"/>
    </location>
</feature>
<dbReference type="GO" id="GO:0003676">
    <property type="term" value="F:nucleic acid binding"/>
    <property type="evidence" value="ECO:0007669"/>
    <property type="project" value="InterPro"/>
</dbReference>
<dbReference type="GO" id="GO:0008270">
    <property type="term" value="F:zinc ion binding"/>
    <property type="evidence" value="ECO:0007669"/>
    <property type="project" value="UniProtKB-KW"/>
</dbReference>
<dbReference type="SUPFAM" id="SSF57756">
    <property type="entry name" value="Retrovirus zinc finger-like domains"/>
    <property type="match status" value="1"/>
</dbReference>
<evidence type="ECO:0000259" key="3">
    <source>
        <dbReference type="PROSITE" id="PS50158"/>
    </source>
</evidence>
<dbReference type="InterPro" id="IPR036875">
    <property type="entry name" value="Znf_CCHC_sf"/>
</dbReference>
<feature type="domain" description="CCHC-type" evidence="3">
    <location>
        <begin position="572"/>
        <end position="587"/>
    </location>
</feature>
<comment type="caution">
    <text evidence="4">The sequence shown here is derived from an EMBL/GenBank/DDBJ whole genome shotgun (WGS) entry which is preliminary data.</text>
</comment>
<feature type="compositionally biased region" description="Polar residues" evidence="2">
    <location>
        <begin position="945"/>
        <end position="958"/>
    </location>
</feature>
<dbReference type="Proteomes" id="UP000186817">
    <property type="component" value="Unassembled WGS sequence"/>
</dbReference>
<evidence type="ECO:0000313" key="4">
    <source>
        <dbReference type="EMBL" id="OLP75954.1"/>
    </source>
</evidence>
<dbReference type="InterPro" id="IPR001878">
    <property type="entry name" value="Znf_CCHC"/>
</dbReference>
<dbReference type="Gene3D" id="4.10.60.10">
    <property type="entry name" value="Zinc finger, CCHC-type"/>
    <property type="match status" value="1"/>
</dbReference>
<sequence>MAAPPRADSPRTARLVRAIQDLAEDTLESSAQTHMRIDLLASHLHSLTALVTALQHRIAQLESMPDATDSDLPSALARGSSFLTTLWWRRRVVLKFYFEIWYLADAPHYALLQAQDSASLSTVPFELRLNLRVLVLVPASKPLRIRPEEPSASSEGPQEGKGSLVGTPIPSGVPVGPPGLAPPQSVAAPGAVQQNVETQLLIHTVQEQQKQISQMVSLVETLVSRDSVRESKGKGVGSLSDLSGSSMDVDEGGAPIRNPKAESYVPKLPALDGSKMTRGRKAEIEAWVEYLEIFLPWLALFDDRIPGEIQSHFGQEATVQNSRLSKGESVRSTRVFLYLRQSFSSFPRGLDLLKQVEKEQLGVPAGYEAMRRLHQELSVCSRIEASSLREEILRFTTPKAIANRPLEVFRCVQVELAKFQRLTAGFPDLALTEADSCMVMLRNLSVETKKYILLHAKIDSLSQLESALRFYDSNLRILDFQDRSGKGEHANPLQFDKNKDRKGKDNKGKDKGKDNKGKEKGKDKNGKGKGDEKGKNGKGNNGDQEKDKGKHQGAAATSSKDGAEKDQANKKKCFVCHEPGHFARDCPHAAKGSGKGGRAEPASAATVLMEPELCAAMHHVIYDLDEDCFSETSLDFPDFLENEFQNRVLEEPVVGRDQGFDVDQGLHDEGSSLSLFMSAEATTAAEHTTSTPPEHAMLHHVSAVPRDGAVGVSYLLLDSGASVHLVSESMFSSGAAELVEDLGTGGVGCVTATGEDIQIRRSVRHPHRPLFAPLLNFPMASSSDSEKEWRAPDKKEEPKTPTQEPEEEYVEVVVEAEPTPPKVAPKGRGSPGAKGHSKGSIGKQSVGRVKGKEPKAAAIASGKLDSNMPKVKKQPKPPPIKAAPKRPSAPSAPSKGTKTGAVNLVPKGVRKIHLKPRADAMRSNPPLGRRWSAYPRKRRGAKQQKAPTQDQSTQTPEVQTVMGHAERHQKLEEEAKSFAQLLERHGSPNQYEARFPQVDLSIAAGRAEVTTRAVVVITDKTSYTSPMPTHRQHPPPPPPPTGSTGEHGGTAAPESPGSYSMVTGPEAPRTPGPEAPRTPDTGTAALETPAPSTPPRTLNVSKKAKISEEQQERARGSQDPVPMDTTSASPPASPPPTRLAGRTMAKEGAEAKAKAPSPGGHQPCGLIWLRAQLKHCFFRFSSHPFVLMFILAHLVEQDRSFVVPNKVLLHPW</sequence>
<evidence type="ECO:0000256" key="1">
    <source>
        <dbReference type="PROSITE-ProRule" id="PRU00047"/>
    </source>
</evidence>
<dbReference type="SMART" id="SM00343">
    <property type="entry name" value="ZnF_C2HC"/>
    <property type="match status" value="1"/>
</dbReference>
<feature type="region of interest" description="Disordered" evidence="2">
    <location>
        <begin position="146"/>
        <end position="189"/>
    </location>
</feature>
<feature type="region of interest" description="Disordered" evidence="2">
    <location>
        <begin position="486"/>
        <end position="564"/>
    </location>
</feature>
<keyword evidence="1" id="KW-0862">Zinc</keyword>
<feature type="compositionally biased region" description="Low complexity" evidence="2">
    <location>
        <begin position="165"/>
        <end position="174"/>
    </location>
</feature>
<accession>A0A1Q9BZ54</accession>
<name>A0A1Q9BZ54_SYMMI</name>
<keyword evidence="1" id="KW-0863">Zinc-finger</keyword>
<feature type="compositionally biased region" description="Basic and acidic residues" evidence="2">
    <location>
        <begin position="784"/>
        <end position="799"/>
    </location>
</feature>
<dbReference type="EMBL" id="LSRX01002196">
    <property type="protein sequence ID" value="OLP75954.1"/>
    <property type="molecule type" value="Genomic_DNA"/>
</dbReference>
<evidence type="ECO:0000313" key="5">
    <source>
        <dbReference type="Proteomes" id="UP000186817"/>
    </source>
</evidence>
<evidence type="ECO:0000256" key="2">
    <source>
        <dbReference type="SAM" id="MobiDB-lite"/>
    </source>
</evidence>
<reference evidence="4 5" key="1">
    <citation type="submission" date="2016-02" db="EMBL/GenBank/DDBJ databases">
        <title>Genome analysis of coral dinoflagellate symbionts highlights evolutionary adaptations to a symbiotic lifestyle.</title>
        <authorList>
            <person name="Aranda M."/>
            <person name="Li Y."/>
            <person name="Liew Y.J."/>
            <person name="Baumgarten S."/>
            <person name="Simakov O."/>
            <person name="Wilson M."/>
            <person name="Piel J."/>
            <person name="Ashoor H."/>
            <person name="Bougouffa S."/>
            <person name="Bajic V.B."/>
            <person name="Ryu T."/>
            <person name="Ravasi T."/>
            <person name="Bayer T."/>
            <person name="Micklem G."/>
            <person name="Kim H."/>
            <person name="Bhak J."/>
            <person name="Lajeunesse T.C."/>
            <person name="Voolstra C.R."/>
        </authorList>
    </citation>
    <scope>NUCLEOTIDE SEQUENCE [LARGE SCALE GENOMIC DNA]</scope>
    <source>
        <strain evidence="4 5">CCMP2467</strain>
    </source>
</reference>
<dbReference type="Pfam" id="PF00098">
    <property type="entry name" value="zf-CCHC"/>
    <property type="match status" value="1"/>
</dbReference>
<organism evidence="4 5">
    <name type="scientific">Symbiodinium microadriaticum</name>
    <name type="common">Dinoflagellate</name>
    <name type="synonym">Zooxanthella microadriatica</name>
    <dbReference type="NCBI Taxonomy" id="2951"/>
    <lineage>
        <taxon>Eukaryota</taxon>
        <taxon>Sar</taxon>
        <taxon>Alveolata</taxon>
        <taxon>Dinophyceae</taxon>
        <taxon>Suessiales</taxon>
        <taxon>Symbiodiniaceae</taxon>
        <taxon>Symbiodinium</taxon>
    </lineage>
</organism>
<gene>
    <name evidence="4" type="ORF">AK812_SmicGene44178</name>
</gene>